<dbReference type="SUPFAM" id="SSF52087">
    <property type="entry name" value="CRAL/TRIO domain"/>
    <property type="match status" value="1"/>
</dbReference>
<feature type="region of interest" description="Disordered" evidence="8">
    <location>
        <begin position="14"/>
        <end position="42"/>
    </location>
</feature>
<evidence type="ECO:0000259" key="10">
    <source>
        <dbReference type="PROSITE" id="PS50191"/>
    </source>
</evidence>
<dbReference type="Pfam" id="PF00650">
    <property type="entry name" value="CRAL_TRIO"/>
    <property type="match status" value="1"/>
</dbReference>
<dbReference type="FunFam" id="3.40.525.10:FF:000011">
    <property type="entry name" value="SEC14 cytosolic factor"/>
    <property type="match status" value="1"/>
</dbReference>
<dbReference type="PANTHER" id="PTHR45657:SF5">
    <property type="entry name" value="PHOSPHATIDYLINOSITOL_PHOSPHATIDYLCHOLINE TRANSFER PROTEIN SFH6"/>
    <property type="match status" value="1"/>
</dbReference>
<accession>A0AAV1W4Z9</accession>
<dbReference type="SUPFAM" id="SSF46938">
    <property type="entry name" value="CRAL/TRIO N-terminal domain"/>
    <property type="match status" value="1"/>
</dbReference>
<keyword evidence="4" id="KW-0653">Protein transport</keyword>
<dbReference type="Gene3D" id="3.40.525.10">
    <property type="entry name" value="CRAL-TRIO lipid binding domain"/>
    <property type="match status" value="1"/>
</dbReference>
<evidence type="ECO:0000256" key="3">
    <source>
        <dbReference type="ARBA" id="ARBA00022448"/>
    </source>
</evidence>
<evidence type="ECO:0000256" key="7">
    <source>
        <dbReference type="ARBA" id="ARBA00038020"/>
    </source>
</evidence>
<reference evidence="11 12" key="1">
    <citation type="submission" date="2024-03" db="EMBL/GenBank/DDBJ databases">
        <authorList>
            <person name="Martinez-Hernandez J."/>
        </authorList>
    </citation>
    <scope>NUCLEOTIDE SEQUENCE [LARGE SCALE GENOMIC DNA]</scope>
</reference>
<dbReference type="EMBL" id="CAXHTB010000003">
    <property type="protein sequence ID" value="CAL0304247.1"/>
    <property type="molecule type" value="Genomic_DNA"/>
</dbReference>
<feature type="region of interest" description="Disordered" evidence="8">
    <location>
        <begin position="371"/>
        <end position="394"/>
    </location>
</feature>
<dbReference type="InterPro" id="IPR036865">
    <property type="entry name" value="CRAL-TRIO_dom_sf"/>
</dbReference>
<sequence length="622" mass="70679">MSTQFDRFAIPCFDGLPGSDVKKEKRPDFENDEDERRNKIGNLKKKAFNASSKFRHSLKKNGRRKSDGRVSAISIEDVRDVEELQAVDAFRQSLILDELLPEKHDDYHMMLRFLKARKFDIEKAKHMWADMLQWRKDFGADTIMEDFEFKEIDEVVKYYPQGYHGVDKEGRPVYIERLGKVDPNKLMQVTTLDRYVKYHVQEFEKTFTIKFPACTIAAKKHIDSSTTILDVQGVGLKNFSKTARELLQRIQKIDGDNYPETLSQMFLINGGPGFRLLWNTVKSFLDPKTASKIHFLGTKYQSKLLEVIDASELPEFLGGTCTCADHGGCLRSDKGPWKNPEILKMIKSDEARCPRKLVKVLNSDGKVIAYAKPGHPMGKGSDTSTAESGSEVEDIASPKAAHNCSHLKLTPVHEEAKVVGKSSYAASCNLSGYDEFVPMVDKAVDAVWKEQVPLQWSHASKEAPPPLDTPKPPEGIRARIWIALTAFFFTLFTLFGSFTSRVTKKLPAVSSNDCQGTSEPTSDAKNKDGMHTEENFQSSMLKRLCELEEKVDTLKSKPSEMPYEKEELLNAAVCRVDGLEAELIATKKALYEALIRQEELLAYIDRREQARLRKKKKKMFHW</sequence>
<dbReference type="InterPro" id="IPR011074">
    <property type="entry name" value="CRAL/TRIO_N_dom"/>
</dbReference>
<dbReference type="Gene3D" id="1.10.8.20">
    <property type="entry name" value="N-terminal domain of phosphatidylinositol transfer protein sec14p"/>
    <property type="match status" value="1"/>
</dbReference>
<organism evidence="11 12">
    <name type="scientific">Lupinus luteus</name>
    <name type="common">European yellow lupine</name>
    <dbReference type="NCBI Taxonomy" id="3873"/>
    <lineage>
        <taxon>Eukaryota</taxon>
        <taxon>Viridiplantae</taxon>
        <taxon>Streptophyta</taxon>
        <taxon>Embryophyta</taxon>
        <taxon>Tracheophyta</taxon>
        <taxon>Spermatophyta</taxon>
        <taxon>Magnoliopsida</taxon>
        <taxon>eudicotyledons</taxon>
        <taxon>Gunneridae</taxon>
        <taxon>Pentapetalae</taxon>
        <taxon>rosids</taxon>
        <taxon>fabids</taxon>
        <taxon>Fabales</taxon>
        <taxon>Fabaceae</taxon>
        <taxon>Papilionoideae</taxon>
        <taxon>50 kb inversion clade</taxon>
        <taxon>genistoids sensu lato</taxon>
        <taxon>core genistoids</taxon>
        <taxon>Genisteae</taxon>
        <taxon>Lupinus</taxon>
    </lineage>
</organism>
<evidence type="ECO:0000313" key="12">
    <source>
        <dbReference type="Proteomes" id="UP001497480"/>
    </source>
</evidence>
<evidence type="ECO:0000256" key="2">
    <source>
        <dbReference type="ARBA" id="ARBA00004395"/>
    </source>
</evidence>
<proteinExistence type="inferred from homology"/>
<keyword evidence="12" id="KW-1185">Reference proteome</keyword>
<evidence type="ECO:0000256" key="5">
    <source>
        <dbReference type="ARBA" id="ARBA00023034"/>
    </source>
</evidence>
<dbReference type="SMART" id="SM00516">
    <property type="entry name" value="SEC14"/>
    <property type="match status" value="1"/>
</dbReference>
<comment type="caution">
    <text evidence="11">The sequence shown here is derived from an EMBL/GenBank/DDBJ whole genome shotgun (WGS) entry which is preliminary data.</text>
</comment>
<evidence type="ECO:0000256" key="4">
    <source>
        <dbReference type="ARBA" id="ARBA00022927"/>
    </source>
</evidence>
<feature type="region of interest" description="Disordered" evidence="8">
    <location>
        <begin position="509"/>
        <end position="530"/>
    </location>
</feature>
<dbReference type="PRINTS" id="PR00180">
    <property type="entry name" value="CRETINALDHBP"/>
</dbReference>
<dbReference type="SMART" id="SM01100">
    <property type="entry name" value="CRAL_TRIO_N"/>
    <property type="match status" value="1"/>
</dbReference>
<comment type="subcellular location">
    <subcellularLocation>
        <location evidence="1">Cell membrane</location>
        <topology evidence="1">Peripheral membrane protein</topology>
    </subcellularLocation>
    <subcellularLocation>
        <location evidence="2">Golgi apparatus membrane</location>
        <topology evidence="2">Peripheral membrane protein</topology>
    </subcellularLocation>
</comment>
<dbReference type="CDD" id="cd00170">
    <property type="entry name" value="SEC14"/>
    <property type="match status" value="1"/>
</dbReference>
<dbReference type="GO" id="GO:0005886">
    <property type="term" value="C:plasma membrane"/>
    <property type="evidence" value="ECO:0007669"/>
    <property type="project" value="UniProtKB-SubCell"/>
</dbReference>
<feature type="transmembrane region" description="Helical" evidence="9">
    <location>
        <begin position="480"/>
        <end position="498"/>
    </location>
</feature>
<gene>
    <name evidence="11" type="ORF">LLUT_LOCUS5307</name>
</gene>
<dbReference type="PANTHER" id="PTHR45657">
    <property type="entry name" value="CRAL-TRIO DOMAIN-CONTAINING PROTEIN YKL091C-RELATED"/>
    <property type="match status" value="1"/>
</dbReference>
<keyword evidence="9" id="KW-0472">Membrane</keyword>
<dbReference type="AlphaFoldDB" id="A0AAV1W4Z9"/>
<evidence type="ECO:0000256" key="1">
    <source>
        <dbReference type="ARBA" id="ARBA00004202"/>
    </source>
</evidence>
<dbReference type="GO" id="GO:0000139">
    <property type="term" value="C:Golgi membrane"/>
    <property type="evidence" value="ECO:0007669"/>
    <property type="project" value="UniProtKB-SubCell"/>
</dbReference>
<dbReference type="InterPro" id="IPR001251">
    <property type="entry name" value="CRAL-TRIO_dom"/>
</dbReference>
<feature type="compositionally biased region" description="Basic and acidic residues" evidence="8">
    <location>
        <begin position="20"/>
        <end position="38"/>
    </location>
</feature>
<evidence type="ECO:0000313" key="11">
    <source>
        <dbReference type="EMBL" id="CAL0304247.1"/>
    </source>
</evidence>
<keyword evidence="9" id="KW-1133">Transmembrane helix</keyword>
<feature type="compositionally biased region" description="Polar residues" evidence="8">
    <location>
        <begin position="509"/>
        <end position="521"/>
    </location>
</feature>
<keyword evidence="9" id="KW-0812">Transmembrane</keyword>
<evidence type="ECO:0000256" key="6">
    <source>
        <dbReference type="ARBA" id="ARBA00023054"/>
    </source>
</evidence>
<feature type="domain" description="CRAL-TRIO" evidence="10">
    <location>
        <begin position="151"/>
        <end position="325"/>
    </location>
</feature>
<keyword evidence="5" id="KW-0333">Golgi apparatus</keyword>
<keyword evidence="6" id="KW-0175">Coiled coil</keyword>
<evidence type="ECO:0000256" key="8">
    <source>
        <dbReference type="SAM" id="MobiDB-lite"/>
    </source>
</evidence>
<comment type="similarity">
    <text evidence="7">Belongs to the SFH family.</text>
</comment>
<dbReference type="PROSITE" id="PS50191">
    <property type="entry name" value="CRAL_TRIO"/>
    <property type="match status" value="1"/>
</dbReference>
<protein>
    <recommendedName>
        <fullName evidence="10">CRAL-TRIO domain-containing protein</fullName>
    </recommendedName>
</protein>
<evidence type="ECO:0000256" key="9">
    <source>
        <dbReference type="SAM" id="Phobius"/>
    </source>
</evidence>
<name>A0AAV1W4Z9_LUPLU</name>
<keyword evidence="3" id="KW-0813">Transport</keyword>
<dbReference type="InterPro" id="IPR036273">
    <property type="entry name" value="CRAL/TRIO_N_dom_sf"/>
</dbReference>
<dbReference type="InterPro" id="IPR051026">
    <property type="entry name" value="PI/PC_transfer"/>
</dbReference>
<dbReference type="Pfam" id="PF03765">
    <property type="entry name" value="CRAL_TRIO_N"/>
    <property type="match status" value="1"/>
</dbReference>
<dbReference type="Proteomes" id="UP001497480">
    <property type="component" value="Unassembled WGS sequence"/>
</dbReference>
<dbReference type="GO" id="GO:0015031">
    <property type="term" value="P:protein transport"/>
    <property type="evidence" value="ECO:0007669"/>
    <property type="project" value="UniProtKB-KW"/>
</dbReference>